<sequence length="109" mass="11419">MRILPAFAALMLGPVAAAQAAPAATPSVAEQIAIYKAAGFAKKGTTWRSECGRDDPSASYMPGSIDEYRDINGDGRPDAVVNEGGTYCYGNTGNGYWILSKQANGAWKG</sequence>
<accession>A0A841JAG5</accession>
<feature type="chain" id="PRO_5032675193" evidence="1">
    <location>
        <begin position="21"/>
        <end position="109"/>
    </location>
</feature>
<evidence type="ECO:0000313" key="2">
    <source>
        <dbReference type="EMBL" id="MBB6125131.1"/>
    </source>
</evidence>
<keyword evidence="3" id="KW-1185">Reference proteome</keyword>
<name>A0A841JAG5_9SPHN</name>
<dbReference type="Proteomes" id="UP000552700">
    <property type="component" value="Unassembled WGS sequence"/>
</dbReference>
<dbReference type="EMBL" id="JACIJP010000005">
    <property type="protein sequence ID" value="MBB6125131.1"/>
    <property type="molecule type" value="Genomic_DNA"/>
</dbReference>
<evidence type="ECO:0000256" key="1">
    <source>
        <dbReference type="SAM" id="SignalP"/>
    </source>
</evidence>
<comment type="caution">
    <text evidence="2">The sequence shown here is derived from an EMBL/GenBank/DDBJ whole genome shotgun (WGS) entry which is preliminary data.</text>
</comment>
<dbReference type="SUPFAM" id="SSF69318">
    <property type="entry name" value="Integrin alpha N-terminal domain"/>
    <property type="match status" value="1"/>
</dbReference>
<dbReference type="InterPro" id="IPR028994">
    <property type="entry name" value="Integrin_alpha_N"/>
</dbReference>
<evidence type="ECO:0000313" key="3">
    <source>
        <dbReference type="Proteomes" id="UP000552700"/>
    </source>
</evidence>
<gene>
    <name evidence="2" type="ORF">FHS92_002888</name>
</gene>
<dbReference type="RefSeq" id="WP_184081425.1">
    <property type="nucleotide sequence ID" value="NZ_JACIJP010000005.1"/>
</dbReference>
<protein>
    <submittedName>
        <fullName evidence="2">Uncharacterized protein</fullName>
    </submittedName>
</protein>
<reference evidence="2 3" key="1">
    <citation type="submission" date="2020-08" db="EMBL/GenBank/DDBJ databases">
        <title>Genomic Encyclopedia of Type Strains, Phase IV (KMG-IV): sequencing the most valuable type-strain genomes for metagenomic binning, comparative biology and taxonomic classification.</title>
        <authorList>
            <person name="Goeker M."/>
        </authorList>
    </citation>
    <scope>NUCLEOTIDE SEQUENCE [LARGE SCALE GENOMIC DNA]</scope>
    <source>
        <strain evidence="2 3">DSM 102255</strain>
    </source>
</reference>
<organism evidence="2 3">
    <name type="scientific">Sphingobium subterraneum</name>
    <dbReference type="NCBI Taxonomy" id="627688"/>
    <lineage>
        <taxon>Bacteria</taxon>
        <taxon>Pseudomonadati</taxon>
        <taxon>Pseudomonadota</taxon>
        <taxon>Alphaproteobacteria</taxon>
        <taxon>Sphingomonadales</taxon>
        <taxon>Sphingomonadaceae</taxon>
        <taxon>Sphingobium</taxon>
    </lineage>
</organism>
<keyword evidence="1" id="KW-0732">Signal</keyword>
<proteinExistence type="predicted"/>
<feature type="signal peptide" evidence="1">
    <location>
        <begin position="1"/>
        <end position="20"/>
    </location>
</feature>
<dbReference type="AlphaFoldDB" id="A0A841JAG5"/>